<dbReference type="Proteomes" id="UP000054567">
    <property type="component" value="Unassembled WGS sequence"/>
</dbReference>
<dbReference type="EMBL" id="DS268113">
    <property type="protein sequence ID" value="KMM71125.1"/>
    <property type="molecule type" value="Genomic_DNA"/>
</dbReference>
<protein>
    <submittedName>
        <fullName evidence="1">Uncharacterized protein</fullName>
    </submittedName>
</protein>
<sequence length="110" mass="11890">MAGPHSALAHCICDAGRTPTFSPTELVGQHPALIDGHENSSLSRKGPERYERITALVCDQALCYPQAPFMNPGLHMSIELVWRRVVGPALSGAAITPMLPSNRRRKTAST</sequence>
<proteinExistence type="predicted"/>
<evidence type="ECO:0000313" key="1">
    <source>
        <dbReference type="EMBL" id="KMM71125.1"/>
    </source>
</evidence>
<gene>
    <name evidence="1" type="ORF">CPAG_07432</name>
</gene>
<organism evidence="1 2">
    <name type="scientific">Coccidioides posadasii RMSCC 3488</name>
    <dbReference type="NCBI Taxonomy" id="454284"/>
    <lineage>
        <taxon>Eukaryota</taxon>
        <taxon>Fungi</taxon>
        <taxon>Dikarya</taxon>
        <taxon>Ascomycota</taxon>
        <taxon>Pezizomycotina</taxon>
        <taxon>Eurotiomycetes</taxon>
        <taxon>Eurotiomycetidae</taxon>
        <taxon>Onygenales</taxon>
        <taxon>Onygenaceae</taxon>
        <taxon>Coccidioides</taxon>
    </lineage>
</organism>
<reference evidence="1 2" key="1">
    <citation type="submission" date="2007-06" db="EMBL/GenBank/DDBJ databases">
        <title>The Genome Sequence of Coccidioides posadasii RMSCC_3488.</title>
        <authorList>
            <consortium name="Coccidioides Genome Resources Consortium"/>
            <consortium name="The Broad Institute Genome Sequencing Platform"/>
            <person name="Henn M.R."/>
            <person name="Sykes S."/>
            <person name="Young S."/>
            <person name="Jaffe D."/>
            <person name="Berlin A."/>
            <person name="Alvarez P."/>
            <person name="Butler J."/>
            <person name="Gnerre S."/>
            <person name="Grabherr M."/>
            <person name="Mauceli E."/>
            <person name="Brockman W."/>
            <person name="Kodira C."/>
            <person name="Alvarado L."/>
            <person name="Zeng Q."/>
            <person name="Crawford M."/>
            <person name="Antoine C."/>
            <person name="Devon K."/>
            <person name="Galgiani J."/>
            <person name="Orsborn K."/>
            <person name="Lewis M.L."/>
            <person name="Nusbaum C."/>
            <person name="Galagan J."/>
            <person name="Birren B."/>
        </authorList>
    </citation>
    <scope>NUCLEOTIDE SEQUENCE [LARGE SCALE GENOMIC DNA]</scope>
    <source>
        <strain evidence="1 2">RMSCC 3488</strain>
    </source>
</reference>
<accession>A0A0J6FNX5</accession>
<dbReference type="AlphaFoldDB" id="A0A0J6FNX5"/>
<dbReference type="VEuPathDB" id="FungiDB:CPAG_07432"/>
<name>A0A0J6FNX5_COCPO</name>
<reference evidence="2" key="3">
    <citation type="journal article" date="2010" name="Genome Res.">
        <title>Population genomic sequencing of Coccidioides fungi reveals recent hybridization and transposon control.</title>
        <authorList>
            <person name="Neafsey D.E."/>
            <person name="Barker B.M."/>
            <person name="Sharpton T.J."/>
            <person name="Stajich J.E."/>
            <person name="Park D.J."/>
            <person name="Whiston E."/>
            <person name="Hung C.-Y."/>
            <person name="McMahan C."/>
            <person name="White J."/>
            <person name="Sykes S."/>
            <person name="Heiman D."/>
            <person name="Young S."/>
            <person name="Zeng Q."/>
            <person name="Abouelleil A."/>
            <person name="Aftuck L."/>
            <person name="Bessette D."/>
            <person name="Brown A."/>
            <person name="FitzGerald M."/>
            <person name="Lui A."/>
            <person name="Macdonald J.P."/>
            <person name="Priest M."/>
            <person name="Orbach M.J."/>
            <person name="Galgiani J.N."/>
            <person name="Kirkland T.N."/>
            <person name="Cole G.T."/>
            <person name="Birren B.W."/>
            <person name="Henn M.R."/>
            <person name="Taylor J.W."/>
            <person name="Rounsley S.D."/>
        </authorList>
    </citation>
    <scope>NUCLEOTIDE SEQUENCE [LARGE SCALE GENOMIC DNA]</scope>
    <source>
        <strain evidence="2">RMSCC 3488</strain>
    </source>
</reference>
<evidence type="ECO:0000313" key="2">
    <source>
        <dbReference type="Proteomes" id="UP000054567"/>
    </source>
</evidence>
<reference evidence="2" key="2">
    <citation type="journal article" date="2009" name="Genome Res.">
        <title>Comparative genomic analyses of the human fungal pathogens Coccidioides and their relatives.</title>
        <authorList>
            <person name="Sharpton T.J."/>
            <person name="Stajich J.E."/>
            <person name="Rounsley S.D."/>
            <person name="Gardner M.J."/>
            <person name="Wortman J.R."/>
            <person name="Jordar V.S."/>
            <person name="Maiti R."/>
            <person name="Kodira C.D."/>
            <person name="Neafsey D.E."/>
            <person name="Zeng Q."/>
            <person name="Hung C.-Y."/>
            <person name="McMahan C."/>
            <person name="Muszewska A."/>
            <person name="Grynberg M."/>
            <person name="Mandel M.A."/>
            <person name="Kellner E.M."/>
            <person name="Barker B.M."/>
            <person name="Galgiani J.N."/>
            <person name="Orbach M.J."/>
            <person name="Kirkland T.N."/>
            <person name="Cole G.T."/>
            <person name="Henn M.R."/>
            <person name="Birren B.W."/>
            <person name="Taylor J.W."/>
        </authorList>
    </citation>
    <scope>NUCLEOTIDE SEQUENCE [LARGE SCALE GENOMIC DNA]</scope>
    <source>
        <strain evidence="2">RMSCC 3488</strain>
    </source>
</reference>